<dbReference type="SMART" id="SM00827">
    <property type="entry name" value="PKS_AT"/>
    <property type="match status" value="1"/>
</dbReference>
<feature type="active site" evidence="5">
    <location>
        <position position="195"/>
    </location>
</feature>
<evidence type="ECO:0000256" key="5">
    <source>
        <dbReference type="PIRSR" id="PIRSR000446-1"/>
    </source>
</evidence>
<dbReference type="PANTHER" id="PTHR42681:SF1">
    <property type="entry name" value="MALONYL-COA-ACYL CARRIER PROTEIN TRANSACYLASE, MITOCHONDRIAL"/>
    <property type="match status" value="1"/>
</dbReference>
<dbReference type="PANTHER" id="PTHR42681">
    <property type="entry name" value="MALONYL-COA-ACYL CARRIER PROTEIN TRANSACYLASE, MITOCHONDRIAL"/>
    <property type="match status" value="1"/>
</dbReference>
<dbReference type="InterPro" id="IPR001227">
    <property type="entry name" value="Ac_transferase_dom_sf"/>
</dbReference>
<organism evidence="7 8">
    <name type="scientific">Candidatus Corynebacterium faecigallinarum</name>
    <dbReference type="NCBI Taxonomy" id="2838528"/>
    <lineage>
        <taxon>Bacteria</taxon>
        <taxon>Bacillati</taxon>
        <taxon>Actinomycetota</taxon>
        <taxon>Actinomycetes</taxon>
        <taxon>Mycobacteriales</taxon>
        <taxon>Corynebacteriaceae</taxon>
        <taxon>Corynebacterium</taxon>
    </lineage>
</organism>
<dbReference type="GO" id="GO:0005829">
    <property type="term" value="C:cytosol"/>
    <property type="evidence" value="ECO:0007669"/>
    <property type="project" value="TreeGrafter"/>
</dbReference>
<feature type="active site" evidence="5">
    <location>
        <position position="86"/>
    </location>
</feature>
<dbReference type="GO" id="GO:0006633">
    <property type="term" value="P:fatty acid biosynthetic process"/>
    <property type="evidence" value="ECO:0007669"/>
    <property type="project" value="TreeGrafter"/>
</dbReference>
<dbReference type="EMBL" id="DWVP01000023">
    <property type="protein sequence ID" value="HJC85801.1"/>
    <property type="molecule type" value="Genomic_DNA"/>
</dbReference>
<dbReference type="Gene3D" id="3.40.366.10">
    <property type="entry name" value="Malonyl-Coenzyme A Acyl Carrier Protein, domain 2"/>
    <property type="match status" value="1"/>
</dbReference>
<dbReference type="Gene3D" id="3.30.70.250">
    <property type="entry name" value="Malonyl-CoA ACP transacylase, ACP-binding"/>
    <property type="match status" value="1"/>
</dbReference>
<comment type="caution">
    <text evidence="7">The sequence shown here is derived from an EMBL/GenBank/DDBJ whole genome shotgun (WGS) entry which is preliminary data.</text>
</comment>
<dbReference type="PIRSF" id="PIRSF000446">
    <property type="entry name" value="Mct"/>
    <property type="match status" value="1"/>
</dbReference>
<dbReference type="EC" id="2.3.1.39" evidence="4"/>
<evidence type="ECO:0000259" key="6">
    <source>
        <dbReference type="SMART" id="SM00827"/>
    </source>
</evidence>
<comment type="catalytic activity">
    <reaction evidence="3 4">
        <text>holo-[ACP] + malonyl-CoA = malonyl-[ACP] + CoA</text>
        <dbReference type="Rhea" id="RHEA:41792"/>
        <dbReference type="Rhea" id="RHEA-COMP:9623"/>
        <dbReference type="Rhea" id="RHEA-COMP:9685"/>
        <dbReference type="ChEBI" id="CHEBI:57287"/>
        <dbReference type="ChEBI" id="CHEBI:57384"/>
        <dbReference type="ChEBI" id="CHEBI:64479"/>
        <dbReference type="ChEBI" id="CHEBI:78449"/>
        <dbReference type="EC" id="2.3.1.39"/>
    </reaction>
</comment>
<dbReference type="InterPro" id="IPR024925">
    <property type="entry name" value="Malonyl_CoA-ACP_transAc"/>
</dbReference>
<evidence type="ECO:0000256" key="1">
    <source>
        <dbReference type="ARBA" id="ARBA00022679"/>
    </source>
</evidence>
<keyword evidence="1 4" id="KW-0808">Transferase</keyword>
<sequence>MTTVLLFGGQGSQTTGMLHEWSNLPQVVAHVAEASEVLGEDVLQLDAAEALTGTRAVQLSLLILQCGIAAALEDTGLRPDIGAGHSLGGWSAAVSARALDFSDAVRLVDIRATGMAAAAPDGYGMSAVMGLRQPAMEQLVAELRDEGHDAWLTNANTPTQFTVSGSESALESVYDRAADAGATKVVRLAVAVPAHSPLMEPARDALAVAARDVTVGTLRYPVLANTNGRLLRRADRVIADLVDSTSLPVQWTTGMSTLAERGVDCWVETGPGRTLLGMLQGLSCKDRNWTVDGIGVEEAVTRWRVFR</sequence>
<proteinExistence type="inferred from homology"/>
<gene>
    <name evidence="7" type="ORF">H9751_09715</name>
</gene>
<dbReference type="InterPro" id="IPR016035">
    <property type="entry name" value="Acyl_Trfase/lysoPLipase"/>
</dbReference>
<dbReference type="GO" id="GO:0004314">
    <property type="term" value="F:[acyl-carrier-protein] S-malonyltransferase activity"/>
    <property type="evidence" value="ECO:0007669"/>
    <property type="project" value="UniProtKB-EC"/>
</dbReference>
<reference evidence="7" key="1">
    <citation type="journal article" date="2021" name="PeerJ">
        <title>Extensive microbial diversity within the chicken gut microbiome revealed by metagenomics and culture.</title>
        <authorList>
            <person name="Gilroy R."/>
            <person name="Ravi A."/>
            <person name="Getino M."/>
            <person name="Pursley I."/>
            <person name="Horton D.L."/>
            <person name="Alikhan N.F."/>
            <person name="Baker D."/>
            <person name="Gharbi K."/>
            <person name="Hall N."/>
            <person name="Watson M."/>
            <person name="Adriaenssens E.M."/>
            <person name="Foster-Nyarko E."/>
            <person name="Jarju S."/>
            <person name="Secka A."/>
            <person name="Antonio M."/>
            <person name="Oren A."/>
            <person name="Chaudhuri R.R."/>
            <person name="La Ragione R."/>
            <person name="Hildebrand F."/>
            <person name="Pallen M.J."/>
        </authorList>
    </citation>
    <scope>NUCLEOTIDE SEQUENCE</scope>
    <source>
        <strain evidence="7">ChiHjej13B12-4958</strain>
    </source>
</reference>
<protein>
    <recommendedName>
        <fullName evidence="4">Malonyl CoA-acyl carrier protein transacylase</fullName>
        <ecNumber evidence="4">2.3.1.39</ecNumber>
    </recommendedName>
</protein>
<dbReference type="InterPro" id="IPR014043">
    <property type="entry name" value="Acyl_transferase_dom"/>
</dbReference>
<dbReference type="SUPFAM" id="SSF52151">
    <property type="entry name" value="FabD/lysophospholipase-like"/>
    <property type="match status" value="1"/>
</dbReference>
<evidence type="ECO:0000256" key="2">
    <source>
        <dbReference type="ARBA" id="ARBA00023315"/>
    </source>
</evidence>
<dbReference type="InterPro" id="IPR016036">
    <property type="entry name" value="Malonyl_transacylase_ACP-bd"/>
</dbReference>
<dbReference type="SUPFAM" id="SSF55048">
    <property type="entry name" value="Probable ACP-binding domain of malonyl-CoA ACP transacylase"/>
    <property type="match status" value="1"/>
</dbReference>
<reference evidence="7" key="2">
    <citation type="submission" date="2021-04" db="EMBL/GenBank/DDBJ databases">
        <authorList>
            <person name="Gilroy R."/>
        </authorList>
    </citation>
    <scope>NUCLEOTIDE SEQUENCE</scope>
    <source>
        <strain evidence="7">ChiHjej13B12-4958</strain>
    </source>
</reference>
<comment type="similarity">
    <text evidence="4">Belongs to the fabD family.</text>
</comment>
<dbReference type="InterPro" id="IPR050858">
    <property type="entry name" value="Mal-CoA-ACP_Trans/PKS_FabD"/>
</dbReference>
<evidence type="ECO:0000256" key="3">
    <source>
        <dbReference type="ARBA" id="ARBA00048462"/>
    </source>
</evidence>
<evidence type="ECO:0000256" key="4">
    <source>
        <dbReference type="PIRNR" id="PIRNR000446"/>
    </source>
</evidence>
<evidence type="ECO:0000313" key="8">
    <source>
        <dbReference type="Proteomes" id="UP000823858"/>
    </source>
</evidence>
<keyword evidence="2 4" id="KW-0012">Acyltransferase</keyword>
<dbReference type="Proteomes" id="UP000823858">
    <property type="component" value="Unassembled WGS sequence"/>
</dbReference>
<name>A0A9D2QDX5_9CORY</name>
<evidence type="ECO:0000313" key="7">
    <source>
        <dbReference type="EMBL" id="HJC85801.1"/>
    </source>
</evidence>
<accession>A0A9D2QDX5</accession>
<dbReference type="Pfam" id="PF00698">
    <property type="entry name" value="Acyl_transf_1"/>
    <property type="match status" value="1"/>
</dbReference>
<feature type="domain" description="Malonyl-CoA:ACP transacylase (MAT)" evidence="6">
    <location>
        <begin position="6"/>
        <end position="289"/>
    </location>
</feature>
<dbReference type="AlphaFoldDB" id="A0A9D2QDX5"/>